<reference evidence="4 5" key="1">
    <citation type="submission" date="2016-10" db="EMBL/GenBank/DDBJ databases">
        <authorList>
            <person name="de Groot N.N."/>
        </authorList>
    </citation>
    <scope>NUCLEOTIDE SEQUENCE [LARGE SCALE GENOMIC DNA]</scope>
    <source>
        <strain evidence="4 5">CGMCC 4.5739</strain>
    </source>
</reference>
<gene>
    <name evidence="4" type="ORF">SAMN05421773_113103</name>
</gene>
<organism evidence="4 5">
    <name type="scientific">Streptomyces aidingensis</name>
    <dbReference type="NCBI Taxonomy" id="910347"/>
    <lineage>
        <taxon>Bacteria</taxon>
        <taxon>Bacillati</taxon>
        <taxon>Actinomycetota</taxon>
        <taxon>Actinomycetes</taxon>
        <taxon>Kitasatosporales</taxon>
        <taxon>Streptomycetaceae</taxon>
        <taxon>Streptomyces</taxon>
    </lineage>
</organism>
<keyword evidence="5" id="KW-1185">Reference proteome</keyword>
<dbReference type="GO" id="GO:0016740">
    <property type="term" value="F:transferase activity"/>
    <property type="evidence" value="ECO:0007669"/>
    <property type="project" value="UniProtKB-KW"/>
</dbReference>
<protein>
    <submittedName>
        <fullName evidence="4">Aspartyl-tRNA(Asn)/glutamyl-tRNA(Gln) amidotransferase subunit A</fullName>
    </submittedName>
</protein>
<dbReference type="EMBL" id="FOLM01000013">
    <property type="protein sequence ID" value="SFD33712.1"/>
    <property type="molecule type" value="Genomic_DNA"/>
</dbReference>
<dbReference type="SUPFAM" id="SSF75304">
    <property type="entry name" value="Amidase signature (AS) enzymes"/>
    <property type="match status" value="1"/>
</dbReference>
<name>A0A1I1RHR6_9ACTN</name>
<dbReference type="RefSeq" id="WP_093840557.1">
    <property type="nucleotide sequence ID" value="NZ_FOLM01000013.1"/>
</dbReference>
<proteinExistence type="inferred from homology"/>
<dbReference type="AlphaFoldDB" id="A0A1I1RHR6"/>
<dbReference type="InterPro" id="IPR020556">
    <property type="entry name" value="Amidase_CS"/>
</dbReference>
<keyword evidence="4" id="KW-0808">Transferase</keyword>
<accession>A0A1I1RHR6</accession>
<dbReference type="InterPro" id="IPR023631">
    <property type="entry name" value="Amidase_dom"/>
</dbReference>
<feature type="compositionally biased region" description="Low complexity" evidence="2">
    <location>
        <begin position="275"/>
        <end position="289"/>
    </location>
</feature>
<evidence type="ECO:0000256" key="2">
    <source>
        <dbReference type="SAM" id="MobiDB-lite"/>
    </source>
</evidence>
<evidence type="ECO:0000313" key="4">
    <source>
        <dbReference type="EMBL" id="SFD33712.1"/>
    </source>
</evidence>
<dbReference type="OrthoDB" id="182039at2"/>
<feature type="region of interest" description="Disordered" evidence="2">
    <location>
        <begin position="1"/>
        <end position="29"/>
    </location>
</feature>
<evidence type="ECO:0000256" key="1">
    <source>
        <dbReference type="ARBA" id="ARBA00009199"/>
    </source>
</evidence>
<feature type="domain" description="Amidase" evidence="3">
    <location>
        <begin position="46"/>
        <end position="494"/>
    </location>
</feature>
<dbReference type="Pfam" id="PF01425">
    <property type="entry name" value="Amidase"/>
    <property type="match status" value="1"/>
</dbReference>
<evidence type="ECO:0000313" key="5">
    <source>
        <dbReference type="Proteomes" id="UP000199207"/>
    </source>
</evidence>
<evidence type="ECO:0000259" key="3">
    <source>
        <dbReference type="Pfam" id="PF01425"/>
    </source>
</evidence>
<dbReference type="PROSITE" id="PS00571">
    <property type="entry name" value="AMIDASES"/>
    <property type="match status" value="1"/>
</dbReference>
<dbReference type="InterPro" id="IPR036928">
    <property type="entry name" value="AS_sf"/>
</dbReference>
<dbReference type="STRING" id="910347.SAMN05421773_113103"/>
<sequence>MNSSPAAGRTAPAPDTGPEPVPAAGPPPTAAALTAAYAAGELSPVEATEAALARAEAGQRQVNAFVLIDAEGALQQARASERRWRAGAPAGPLDGVPVTVKDMLLMRGHPTRRGSALSALAAAGGGPCPEDAPAVARLRESGAVLLAKTTTPELGWKAVTDSPACGATGNPHDPARTAGGSSGGAAAAVALGAGPLALGTDGGGSVRIPAAFCGVLGFKATYGRVPAYPASAFGTLAHVGPLALDPVDAALLMDVVCAPDPRDWSHLGPPPPGGFAPDQAPPAAAGGDAGGRPLAGLRIAWSPALGHPGTPDRDGIAVAPEIAGAVRRLAEGLAGLGARVEETDPPVPTPAALREAFQVLWFSGAARATQHLTEEEAGRLDPGLREIRAEGAARSALEYLAAVDTRMALGHTMGLFHQRYDLLLTPAVPVAAFGLGREVPEGSGLGRWTEWAPFSHPFNLTQQPAVSLPCGRDGAGLPVAAQLVAARHADGLLLRTARFLYAAGLAGPELPSPPAP</sequence>
<comment type="similarity">
    <text evidence="1">Belongs to the amidase family.</text>
</comment>
<dbReference type="NCBIfam" id="NF004815">
    <property type="entry name" value="PRK06169.1"/>
    <property type="match status" value="1"/>
</dbReference>
<dbReference type="PANTHER" id="PTHR11895">
    <property type="entry name" value="TRANSAMIDASE"/>
    <property type="match status" value="1"/>
</dbReference>
<dbReference type="InterPro" id="IPR000120">
    <property type="entry name" value="Amidase"/>
</dbReference>
<feature type="region of interest" description="Disordered" evidence="2">
    <location>
        <begin position="263"/>
        <end position="289"/>
    </location>
</feature>
<feature type="compositionally biased region" description="Pro residues" evidence="2">
    <location>
        <begin position="15"/>
        <end position="29"/>
    </location>
</feature>
<dbReference type="Proteomes" id="UP000199207">
    <property type="component" value="Unassembled WGS sequence"/>
</dbReference>
<dbReference type="PANTHER" id="PTHR11895:SF7">
    <property type="entry name" value="GLUTAMYL-TRNA(GLN) AMIDOTRANSFERASE SUBUNIT A, MITOCHONDRIAL"/>
    <property type="match status" value="1"/>
</dbReference>
<dbReference type="Gene3D" id="3.90.1300.10">
    <property type="entry name" value="Amidase signature (AS) domain"/>
    <property type="match status" value="1"/>
</dbReference>